<dbReference type="SUPFAM" id="SSF55811">
    <property type="entry name" value="Nudix"/>
    <property type="match status" value="1"/>
</dbReference>
<evidence type="ECO:0000256" key="1">
    <source>
        <dbReference type="ARBA" id="ARBA00000847"/>
    </source>
</evidence>
<dbReference type="Pfam" id="PF00293">
    <property type="entry name" value="NUDIX"/>
    <property type="match status" value="1"/>
</dbReference>
<comment type="cofactor">
    <cofactor evidence="2">
        <name>Mg(2+)</name>
        <dbReference type="ChEBI" id="CHEBI:18420"/>
    </cofactor>
</comment>
<evidence type="ECO:0000313" key="9">
    <source>
        <dbReference type="EMBL" id="ROO24933.1"/>
    </source>
</evidence>
<dbReference type="PANTHER" id="PTHR11839">
    <property type="entry name" value="UDP/ADP-SUGAR PYROPHOSPHATASE"/>
    <property type="match status" value="1"/>
</dbReference>
<reference evidence="9 10" key="1">
    <citation type="submission" date="2013-10" db="EMBL/GenBank/DDBJ databases">
        <title>Salinisphaera orenii MK-B5 Genome Sequencing.</title>
        <authorList>
            <person name="Lai Q."/>
            <person name="Li C."/>
            <person name="Shao Z."/>
        </authorList>
    </citation>
    <scope>NUCLEOTIDE SEQUENCE [LARGE SCALE GENOMIC DNA]</scope>
    <source>
        <strain evidence="9 10">MK-B5</strain>
    </source>
</reference>
<comment type="catalytic activity">
    <reaction evidence="1">
        <text>GDP-alpha-D-mannose + H2O = alpha-D-mannose 1-phosphate + GMP + 2 H(+)</text>
        <dbReference type="Rhea" id="RHEA:27978"/>
        <dbReference type="ChEBI" id="CHEBI:15377"/>
        <dbReference type="ChEBI" id="CHEBI:15378"/>
        <dbReference type="ChEBI" id="CHEBI:57527"/>
        <dbReference type="ChEBI" id="CHEBI:58115"/>
        <dbReference type="ChEBI" id="CHEBI:58409"/>
    </reaction>
</comment>
<comment type="similarity">
    <text evidence="3">Belongs to the Nudix hydrolase family. NudK subfamily.</text>
</comment>
<evidence type="ECO:0000256" key="7">
    <source>
        <dbReference type="ARBA" id="ARBA00032272"/>
    </source>
</evidence>
<keyword evidence="5" id="KW-0378">Hydrolase</keyword>
<dbReference type="RefSeq" id="WP_123631842.1">
    <property type="nucleotide sequence ID" value="NZ_AYKH01000040.1"/>
</dbReference>
<accession>A0A423PHB3</accession>
<feature type="domain" description="Nudix hydrolase" evidence="8">
    <location>
        <begin position="27"/>
        <end position="171"/>
    </location>
</feature>
<dbReference type="PROSITE" id="PS51462">
    <property type="entry name" value="NUDIX"/>
    <property type="match status" value="1"/>
</dbReference>
<evidence type="ECO:0000313" key="10">
    <source>
        <dbReference type="Proteomes" id="UP000283993"/>
    </source>
</evidence>
<keyword evidence="10" id="KW-1185">Reference proteome</keyword>
<dbReference type="GO" id="GO:0016787">
    <property type="term" value="F:hydrolase activity"/>
    <property type="evidence" value="ECO:0007669"/>
    <property type="project" value="UniProtKB-KW"/>
</dbReference>
<evidence type="ECO:0000256" key="5">
    <source>
        <dbReference type="ARBA" id="ARBA00022801"/>
    </source>
</evidence>
<evidence type="ECO:0000256" key="4">
    <source>
        <dbReference type="ARBA" id="ARBA00016377"/>
    </source>
</evidence>
<dbReference type="AlphaFoldDB" id="A0A423PHB3"/>
<dbReference type="InterPro" id="IPR000086">
    <property type="entry name" value="NUDIX_hydrolase_dom"/>
</dbReference>
<proteinExistence type="inferred from homology"/>
<dbReference type="GO" id="GO:0006753">
    <property type="term" value="P:nucleoside phosphate metabolic process"/>
    <property type="evidence" value="ECO:0007669"/>
    <property type="project" value="TreeGrafter"/>
</dbReference>
<name>A0A423PHB3_9GAMM</name>
<dbReference type="GO" id="GO:0019693">
    <property type="term" value="P:ribose phosphate metabolic process"/>
    <property type="evidence" value="ECO:0007669"/>
    <property type="project" value="TreeGrafter"/>
</dbReference>
<evidence type="ECO:0000259" key="8">
    <source>
        <dbReference type="PROSITE" id="PS51462"/>
    </source>
</evidence>
<gene>
    <name evidence="9" type="ORF">SAOR_13155</name>
</gene>
<dbReference type="InterPro" id="IPR015797">
    <property type="entry name" value="NUDIX_hydrolase-like_dom_sf"/>
</dbReference>
<organism evidence="9 10">
    <name type="scientific">Salinisphaera orenii MK-B5</name>
    <dbReference type="NCBI Taxonomy" id="856730"/>
    <lineage>
        <taxon>Bacteria</taxon>
        <taxon>Pseudomonadati</taxon>
        <taxon>Pseudomonadota</taxon>
        <taxon>Gammaproteobacteria</taxon>
        <taxon>Salinisphaerales</taxon>
        <taxon>Salinisphaeraceae</taxon>
        <taxon>Salinisphaera</taxon>
    </lineage>
</organism>
<protein>
    <recommendedName>
        <fullName evidence="4">GDP-mannose pyrophosphatase</fullName>
    </recommendedName>
    <alternativeName>
        <fullName evidence="6">GDP-mannose hydrolase</fullName>
    </alternativeName>
    <alternativeName>
        <fullName evidence="7">GDPMK</fullName>
    </alternativeName>
</protein>
<evidence type="ECO:0000256" key="2">
    <source>
        <dbReference type="ARBA" id="ARBA00001946"/>
    </source>
</evidence>
<evidence type="ECO:0000256" key="3">
    <source>
        <dbReference type="ARBA" id="ARBA00007275"/>
    </source>
</evidence>
<dbReference type="EMBL" id="AYKH01000040">
    <property type="protein sequence ID" value="ROO24933.1"/>
    <property type="molecule type" value="Genomic_DNA"/>
</dbReference>
<dbReference type="Gene3D" id="3.90.79.10">
    <property type="entry name" value="Nucleoside Triphosphate Pyrophosphohydrolase"/>
    <property type="match status" value="1"/>
</dbReference>
<dbReference type="Proteomes" id="UP000283993">
    <property type="component" value="Unassembled WGS sequence"/>
</dbReference>
<evidence type="ECO:0000256" key="6">
    <source>
        <dbReference type="ARBA" id="ARBA00032162"/>
    </source>
</evidence>
<dbReference type="PANTHER" id="PTHR11839:SF18">
    <property type="entry name" value="NUDIX HYDROLASE DOMAIN-CONTAINING PROTEIN"/>
    <property type="match status" value="1"/>
</dbReference>
<comment type="caution">
    <text evidence="9">The sequence shown here is derived from an EMBL/GenBank/DDBJ whole genome shotgun (WGS) entry which is preliminary data.</text>
</comment>
<dbReference type="CDD" id="cd03424">
    <property type="entry name" value="NUDIX_ADPRase_Nudt5_UGPPase_Nudt14"/>
    <property type="match status" value="1"/>
</dbReference>
<sequence>MPADTILHDGEFLRLKRRDNWEYVERANARAAVIIVAVTDDDALLLVEQPRVPIGGPVLELPAGLVGDIVGEEDEALEIAAARELEEETGHRPGRLTFLCAGPPSAGLANETMAFYRAHDLTRIDAGGGDDSERITPHEVPLAQIEAWLAAREAEGIRVDPKIYAGLYFLMRDRLPVG</sequence>